<name>A0A6A2YCM9_HIBSY</name>
<protein>
    <submittedName>
        <fullName evidence="1">Uncharacterized protein</fullName>
    </submittedName>
</protein>
<dbReference type="PANTHER" id="PTHR31365">
    <property type="entry name" value="EXPRESSED PROTEIN"/>
    <property type="match status" value="1"/>
</dbReference>
<dbReference type="Proteomes" id="UP000436088">
    <property type="component" value="Unassembled WGS sequence"/>
</dbReference>
<evidence type="ECO:0000313" key="1">
    <source>
        <dbReference type="EMBL" id="KAE8670847.1"/>
    </source>
</evidence>
<organism evidence="1 2">
    <name type="scientific">Hibiscus syriacus</name>
    <name type="common">Rose of Sharon</name>
    <dbReference type="NCBI Taxonomy" id="106335"/>
    <lineage>
        <taxon>Eukaryota</taxon>
        <taxon>Viridiplantae</taxon>
        <taxon>Streptophyta</taxon>
        <taxon>Embryophyta</taxon>
        <taxon>Tracheophyta</taxon>
        <taxon>Spermatophyta</taxon>
        <taxon>Magnoliopsida</taxon>
        <taxon>eudicotyledons</taxon>
        <taxon>Gunneridae</taxon>
        <taxon>Pentapetalae</taxon>
        <taxon>rosids</taxon>
        <taxon>malvids</taxon>
        <taxon>Malvales</taxon>
        <taxon>Malvaceae</taxon>
        <taxon>Malvoideae</taxon>
        <taxon>Hibiscus</taxon>
    </lineage>
</organism>
<dbReference type="AlphaFoldDB" id="A0A6A2YCM9"/>
<proteinExistence type="predicted"/>
<sequence>MTKMAEKTLSKKELKKKELEELDAVLAELGLTKPKAGDANDSQGNILLMLIVLNRERPEIYGKIKRKRMLLLRARVPKEEKEGKSLKEVKESLQDCLKALMTMKAVKPTAGTVISCGCEGEAEKSSSREEKNRVKRWMLLHVLLRMRLLQGVQACCCKEAREEPLQSAASAVK</sequence>
<gene>
    <name evidence="1" type="ORF">F3Y22_tig00112058pilonHSYRG00001</name>
</gene>
<evidence type="ECO:0000313" key="2">
    <source>
        <dbReference type="Proteomes" id="UP000436088"/>
    </source>
</evidence>
<dbReference type="EMBL" id="VEPZ02001495">
    <property type="protein sequence ID" value="KAE8670847.1"/>
    <property type="molecule type" value="Genomic_DNA"/>
</dbReference>
<keyword evidence="2" id="KW-1185">Reference proteome</keyword>
<reference evidence="1" key="1">
    <citation type="submission" date="2019-09" db="EMBL/GenBank/DDBJ databases">
        <title>Draft genome information of white flower Hibiscus syriacus.</title>
        <authorList>
            <person name="Kim Y.-M."/>
        </authorList>
    </citation>
    <scope>NUCLEOTIDE SEQUENCE [LARGE SCALE GENOMIC DNA]</scope>
    <source>
        <strain evidence="1">YM2019G1</strain>
    </source>
</reference>
<dbReference type="PANTHER" id="PTHR31365:SF4">
    <property type="entry name" value="OS05G0179800 PROTEIN"/>
    <property type="match status" value="1"/>
</dbReference>
<comment type="caution">
    <text evidence="1">The sequence shown here is derived from an EMBL/GenBank/DDBJ whole genome shotgun (WGS) entry which is preliminary data.</text>
</comment>
<accession>A0A6A2YCM9</accession>